<dbReference type="InterPro" id="IPR013525">
    <property type="entry name" value="ABC2_TM"/>
</dbReference>
<dbReference type="AlphaFoldDB" id="A0A370GB41"/>
<gene>
    <name evidence="10" type="ORF">DFR59_11016</name>
</gene>
<keyword evidence="6 8" id="KW-1133">Transmembrane helix</keyword>
<evidence type="ECO:0000256" key="2">
    <source>
        <dbReference type="ARBA" id="ARBA00007783"/>
    </source>
</evidence>
<evidence type="ECO:0000256" key="7">
    <source>
        <dbReference type="ARBA" id="ARBA00023136"/>
    </source>
</evidence>
<keyword evidence="5 8" id="KW-0812">Transmembrane</keyword>
<dbReference type="InterPro" id="IPR051449">
    <property type="entry name" value="ABC-2_transporter_component"/>
</dbReference>
<protein>
    <submittedName>
        <fullName evidence="10">ABC-2 type transport system permease protein</fullName>
    </submittedName>
</protein>
<keyword evidence="11" id="KW-1185">Reference proteome</keyword>
<evidence type="ECO:0000313" key="11">
    <source>
        <dbReference type="Proteomes" id="UP000255326"/>
    </source>
</evidence>
<evidence type="ECO:0000313" key="10">
    <source>
        <dbReference type="EMBL" id="RDI41015.1"/>
    </source>
</evidence>
<dbReference type="PANTHER" id="PTHR30294">
    <property type="entry name" value="MEMBRANE COMPONENT OF ABC TRANSPORTER YHHJ-RELATED"/>
    <property type="match status" value="1"/>
</dbReference>
<evidence type="ECO:0000259" key="9">
    <source>
        <dbReference type="PROSITE" id="PS51012"/>
    </source>
</evidence>
<keyword evidence="4" id="KW-1003">Cell membrane</keyword>
<feature type="transmembrane region" description="Helical" evidence="8">
    <location>
        <begin position="179"/>
        <end position="202"/>
    </location>
</feature>
<comment type="subcellular location">
    <subcellularLocation>
        <location evidence="1">Cell membrane</location>
        <topology evidence="1">Multi-pass membrane protein</topology>
    </subcellularLocation>
</comment>
<proteinExistence type="inferred from homology"/>
<feature type="transmembrane region" description="Helical" evidence="8">
    <location>
        <begin position="256"/>
        <end position="278"/>
    </location>
</feature>
<feature type="domain" description="ABC transmembrane type-2" evidence="9">
    <location>
        <begin position="139"/>
        <end position="368"/>
    </location>
</feature>
<dbReference type="GO" id="GO:0140359">
    <property type="term" value="F:ABC-type transporter activity"/>
    <property type="evidence" value="ECO:0007669"/>
    <property type="project" value="InterPro"/>
</dbReference>
<comment type="caution">
    <text evidence="10">The sequence shown here is derived from an EMBL/GenBank/DDBJ whole genome shotgun (WGS) entry which is preliminary data.</text>
</comment>
<dbReference type="EMBL" id="QQAY01000010">
    <property type="protein sequence ID" value="RDI41015.1"/>
    <property type="molecule type" value="Genomic_DNA"/>
</dbReference>
<feature type="transmembrane region" description="Helical" evidence="8">
    <location>
        <begin position="343"/>
        <end position="365"/>
    </location>
</feature>
<dbReference type="RefSeq" id="WP_114746297.1">
    <property type="nucleotide sequence ID" value="NZ_QQAY01000010.1"/>
</dbReference>
<dbReference type="PROSITE" id="PS51012">
    <property type="entry name" value="ABC_TM2"/>
    <property type="match status" value="1"/>
</dbReference>
<dbReference type="Pfam" id="PF12698">
    <property type="entry name" value="ABC2_membrane_3"/>
    <property type="match status" value="1"/>
</dbReference>
<comment type="similarity">
    <text evidence="2">Belongs to the ABC-2 integral membrane protein family.</text>
</comment>
<keyword evidence="7 8" id="KW-0472">Membrane</keyword>
<dbReference type="Proteomes" id="UP000255326">
    <property type="component" value="Unassembled WGS sequence"/>
</dbReference>
<evidence type="ECO:0000256" key="8">
    <source>
        <dbReference type="SAM" id="Phobius"/>
    </source>
</evidence>
<reference evidence="10 11" key="1">
    <citation type="submission" date="2018-07" db="EMBL/GenBank/DDBJ databases">
        <title>Genomic Encyclopedia of Type Strains, Phase IV (KMG-IV): sequencing the most valuable type-strain genomes for metagenomic binning, comparative biology and taxonomic classification.</title>
        <authorList>
            <person name="Goeker M."/>
        </authorList>
    </citation>
    <scope>NUCLEOTIDE SEQUENCE [LARGE SCALE GENOMIC DNA]</scope>
    <source>
        <strain evidence="10 11">DSM 25281</strain>
    </source>
</reference>
<organism evidence="10 11">
    <name type="scientific">Falsibacillus pallidus</name>
    <dbReference type="NCBI Taxonomy" id="493781"/>
    <lineage>
        <taxon>Bacteria</taxon>
        <taxon>Bacillati</taxon>
        <taxon>Bacillota</taxon>
        <taxon>Bacilli</taxon>
        <taxon>Bacillales</taxon>
        <taxon>Bacillaceae</taxon>
        <taxon>Falsibacillus</taxon>
    </lineage>
</organism>
<dbReference type="InterPro" id="IPR047817">
    <property type="entry name" value="ABC2_TM_bact-type"/>
</dbReference>
<keyword evidence="3" id="KW-0813">Transport</keyword>
<name>A0A370GB41_9BACI</name>
<dbReference type="OrthoDB" id="1864035at2"/>
<evidence type="ECO:0000256" key="4">
    <source>
        <dbReference type="ARBA" id="ARBA00022475"/>
    </source>
</evidence>
<dbReference type="GO" id="GO:0005886">
    <property type="term" value="C:plasma membrane"/>
    <property type="evidence" value="ECO:0007669"/>
    <property type="project" value="UniProtKB-SubCell"/>
</dbReference>
<evidence type="ECO:0000256" key="5">
    <source>
        <dbReference type="ARBA" id="ARBA00022692"/>
    </source>
</evidence>
<sequence length="371" mass="40745">MNILNIALKEFKTIFRDVRTFSFMLAFPIVLMLVLGTALSSAFDKKISVDDIRVLYKDNSTGMASESFQQFAGAMKKEGIEFKKIKSGMDGKKEVKQGNYEGYVELNDNGITLYENDRASIEGSMISGALSSYAGKYNAAAEISKVDPSGISTVMAPSKDDYIKESSLKSDRQVGSMDYYAIAMTSMIAMYSAISASTLIRGERVRNTADRLLASPVSKGEIFLGKLLGCIAVNGICILAVMAFSKYVFKANWGDHLGLVILILLSQVVFAISLGLGCSFLMKTGASTRSFLTLFIQLSSFFGGAYFVIEGDGFLHFLLELSPITWVREGLNRAIYMNQFDGAYHAMMLNFGLAAVLLLLTVTAMRRKERL</sequence>
<evidence type="ECO:0000256" key="1">
    <source>
        <dbReference type="ARBA" id="ARBA00004651"/>
    </source>
</evidence>
<evidence type="ECO:0000256" key="3">
    <source>
        <dbReference type="ARBA" id="ARBA00022448"/>
    </source>
</evidence>
<accession>A0A370GB41</accession>
<feature type="transmembrane region" description="Helical" evidence="8">
    <location>
        <begin position="290"/>
        <end position="309"/>
    </location>
</feature>
<feature type="transmembrane region" description="Helical" evidence="8">
    <location>
        <begin position="21"/>
        <end position="43"/>
    </location>
</feature>
<evidence type="ECO:0000256" key="6">
    <source>
        <dbReference type="ARBA" id="ARBA00022989"/>
    </source>
</evidence>
<dbReference type="PANTHER" id="PTHR30294:SF48">
    <property type="entry name" value="LINEARMYCIN RESISTANCE PERMEASE PROTEIN LNRM"/>
    <property type="match status" value="1"/>
</dbReference>
<feature type="transmembrane region" description="Helical" evidence="8">
    <location>
        <begin position="223"/>
        <end position="244"/>
    </location>
</feature>